<dbReference type="PIRSF" id="PIRSF036542">
    <property type="entry name" value="SpmA_SpmB"/>
    <property type="match status" value="1"/>
</dbReference>
<name>A0A0A2E498_9PORP</name>
<evidence type="ECO:0000313" key="4">
    <source>
        <dbReference type="Proteomes" id="UP000030103"/>
    </source>
</evidence>
<dbReference type="OrthoDB" id="9805623at2"/>
<dbReference type="RefSeq" id="WP_036875197.1">
    <property type="nucleotide sequence ID" value="NZ_JASBZX010000015.1"/>
</dbReference>
<proteinExistence type="predicted"/>
<feature type="transmembrane region" description="Helical" evidence="1">
    <location>
        <begin position="173"/>
        <end position="193"/>
    </location>
</feature>
<keyword evidence="1" id="KW-0812">Transmembrane</keyword>
<feature type="transmembrane region" description="Helical" evidence="1">
    <location>
        <begin position="389"/>
        <end position="409"/>
    </location>
</feature>
<keyword evidence="4" id="KW-1185">Reference proteome</keyword>
<dbReference type="InterPro" id="IPR052549">
    <property type="entry name" value="SpmB"/>
</dbReference>
<comment type="caution">
    <text evidence="3">The sequence shown here is derived from an EMBL/GenBank/DDBJ whole genome shotgun (WGS) entry which is preliminary data.</text>
</comment>
<feature type="transmembrane region" description="Helical" evidence="1">
    <location>
        <begin position="205"/>
        <end position="224"/>
    </location>
</feature>
<feature type="domain" description="Nucleoside transporter/FeoB GTPase Gate" evidence="2">
    <location>
        <begin position="277"/>
        <end position="379"/>
    </location>
</feature>
<sequence>MVLNYIFISFFLIALVMGVVDLLLTGQFSVFEAIVQSTFDQAKNGFEISLYLTGVLCLWLGFMRVAERSGLMGRIAGWSSPVLSRLFPSVPKDHPALGNIFMNFAANILGLDNAATPLGIKTMESLQELNAQKERATDAMIMFLAINASGLTIIPTSIIAYRMQAGAANPADIFLPILIATAVSTLVAVLCIGFKQRINFLQRPLLLFILSFVALIGIVVWGARALPPDLFRNLSTGVSAVILFSIMCLFIVSGMRARINVYDAFIDGAKEGFTTAITIVPYLIAILVGIGVFRACGAMDLLIEGLRKGISLFGLDTQFVEALPTMLMKPLSGSGARGLMVDAMQTYGADSFVGRMCCTVQGATDTTLYVVALYFGAVKVRDSRYTVSYSLLADLAGAVTAVFVTYLFFAN</sequence>
<dbReference type="eggNOG" id="COG0700">
    <property type="taxonomic scope" value="Bacteria"/>
</dbReference>
<keyword evidence="1" id="KW-0472">Membrane</keyword>
<keyword evidence="1" id="KW-1133">Transmembrane helix</keyword>
<evidence type="ECO:0000259" key="2">
    <source>
        <dbReference type="Pfam" id="PF07670"/>
    </source>
</evidence>
<organism evidence="3 4">
    <name type="scientific">Porphyromonas macacae</name>
    <dbReference type="NCBI Taxonomy" id="28115"/>
    <lineage>
        <taxon>Bacteria</taxon>
        <taxon>Pseudomonadati</taxon>
        <taxon>Bacteroidota</taxon>
        <taxon>Bacteroidia</taxon>
        <taxon>Bacteroidales</taxon>
        <taxon>Porphyromonadaceae</taxon>
        <taxon>Porphyromonas</taxon>
    </lineage>
</organism>
<dbReference type="InterPro" id="IPR011415">
    <property type="entry name" value="SpmA_SpmB"/>
</dbReference>
<feature type="transmembrane region" description="Helical" evidence="1">
    <location>
        <begin position="139"/>
        <end position="161"/>
    </location>
</feature>
<evidence type="ECO:0000256" key="1">
    <source>
        <dbReference type="SAM" id="Phobius"/>
    </source>
</evidence>
<dbReference type="EMBL" id="JRFA01000031">
    <property type="protein sequence ID" value="KGN72270.1"/>
    <property type="molecule type" value="Genomic_DNA"/>
</dbReference>
<gene>
    <name evidence="3" type="ORF">HQ47_09985</name>
</gene>
<protein>
    <submittedName>
        <fullName evidence="3">Membrane protein</fullName>
    </submittedName>
</protein>
<feature type="transmembrane region" description="Helical" evidence="1">
    <location>
        <begin position="7"/>
        <end position="28"/>
    </location>
</feature>
<dbReference type="Proteomes" id="UP000030103">
    <property type="component" value="Unassembled WGS sequence"/>
</dbReference>
<dbReference type="GO" id="GO:0005886">
    <property type="term" value="C:plasma membrane"/>
    <property type="evidence" value="ECO:0007669"/>
    <property type="project" value="TreeGrafter"/>
</dbReference>
<dbReference type="PANTHER" id="PTHR35793:SF2">
    <property type="entry name" value="INNER MEMBRANE PROTEIN YJIG"/>
    <property type="match status" value="1"/>
</dbReference>
<dbReference type="AlphaFoldDB" id="A0A0A2E498"/>
<feature type="transmembrane region" description="Helical" evidence="1">
    <location>
        <begin position="230"/>
        <end position="252"/>
    </location>
</feature>
<feature type="domain" description="Nucleoside transporter/FeoB GTPase Gate" evidence="2">
    <location>
        <begin position="52"/>
        <end position="159"/>
    </location>
</feature>
<dbReference type="eggNOG" id="COG2715">
    <property type="taxonomic scope" value="Bacteria"/>
</dbReference>
<dbReference type="STRING" id="28115.HQ47_09985"/>
<dbReference type="InterPro" id="IPR011642">
    <property type="entry name" value="Gate_dom"/>
</dbReference>
<evidence type="ECO:0000313" key="3">
    <source>
        <dbReference type="EMBL" id="KGN72270.1"/>
    </source>
</evidence>
<feature type="transmembrane region" description="Helical" evidence="1">
    <location>
        <begin position="48"/>
        <end position="66"/>
    </location>
</feature>
<dbReference type="PANTHER" id="PTHR35793">
    <property type="entry name" value="INNER MEMBRANE PROTEIN YJIG"/>
    <property type="match status" value="1"/>
</dbReference>
<reference evidence="3 4" key="1">
    <citation type="submission" date="2014-09" db="EMBL/GenBank/DDBJ databases">
        <title>Draft Genome Sequence of Porphyromonas macacae COT-192_OH2859.</title>
        <authorList>
            <person name="Wallis C."/>
            <person name="Deusch O."/>
            <person name="O'Flynn C."/>
            <person name="Davis I."/>
            <person name="Horsfall A."/>
            <person name="Kirkwood N."/>
            <person name="Harris S."/>
            <person name="Eisen J.A."/>
            <person name="Coil D.A."/>
            <person name="Darling A.E."/>
            <person name="Jospin G."/>
            <person name="Alexiev A."/>
        </authorList>
    </citation>
    <scope>NUCLEOTIDE SEQUENCE [LARGE SCALE GENOMIC DNA]</scope>
    <source>
        <strain evidence="4">COT-192 OH2859</strain>
    </source>
</reference>
<feature type="transmembrane region" description="Helical" evidence="1">
    <location>
        <begin position="273"/>
        <end position="293"/>
    </location>
</feature>
<dbReference type="Pfam" id="PF07670">
    <property type="entry name" value="Gate"/>
    <property type="match status" value="2"/>
</dbReference>
<accession>A0A0A2E498</accession>